<evidence type="ECO:0000256" key="4">
    <source>
        <dbReference type="ARBA" id="ARBA00023136"/>
    </source>
</evidence>
<evidence type="ECO:0000256" key="1">
    <source>
        <dbReference type="ARBA" id="ARBA00004141"/>
    </source>
</evidence>
<sequence>MFGFYDLIVKLCNIEQNIKSNYKKRTMEVYQDPILREDRQMLLFAHLSQLLNLFTGFGGFIVPLIIWLTQKDKIEHMDEQGKQILNFQLTMLLAALVAVPLMLILIGFVILAGVGLLTLIFPIINAIKANNGEKTDYPLSIEFFK</sequence>
<dbReference type="Pfam" id="PF09685">
    <property type="entry name" value="MamF_MmsF"/>
    <property type="match status" value="1"/>
</dbReference>
<accession>A0A1G7XF44</accession>
<dbReference type="Proteomes" id="UP000199296">
    <property type="component" value="Unassembled WGS sequence"/>
</dbReference>
<protein>
    <recommendedName>
        <fullName evidence="8">DUF4870 domain-containing protein</fullName>
    </recommendedName>
</protein>
<gene>
    <name evidence="6" type="ORF">SAMN04488027_10864</name>
</gene>
<dbReference type="EMBL" id="FNCW01000008">
    <property type="protein sequence ID" value="SDG82701.1"/>
    <property type="molecule type" value="Genomic_DNA"/>
</dbReference>
<keyword evidence="3 5" id="KW-1133">Transmembrane helix</keyword>
<reference evidence="6 7" key="1">
    <citation type="submission" date="2016-10" db="EMBL/GenBank/DDBJ databases">
        <authorList>
            <person name="de Groot N.N."/>
        </authorList>
    </citation>
    <scope>NUCLEOTIDE SEQUENCE [LARGE SCALE GENOMIC DNA]</scope>
    <source>
        <strain evidence="6 7">DSM 19803</strain>
    </source>
</reference>
<proteinExistence type="predicted"/>
<feature type="transmembrane region" description="Helical" evidence="5">
    <location>
        <begin position="50"/>
        <end position="68"/>
    </location>
</feature>
<evidence type="ECO:0000313" key="6">
    <source>
        <dbReference type="EMBL" id="SDG82701.1"/>
    </source>
</evidence>
<keyword evidence="2 5" id="KW-0812">Transmembrane</keyword>
<evidence type="ECO:0000256" key="3">
    <source>
        <dbReference type="ARBA" id="ARBA00022989"/>
    </source>
</evidence>
<name>A0A1G7XF44_9FLAO</name>
<organism evidence="6 7">
    <name type="scientific">Psychroflexus sediminis</name>
    <dbReference type="NCBI Taxonomy" id="470826"/>
    <lineage>
        <taxon>Bacteria</taxon>
        <taxon>Pseudomonadati</taxon>
        <taxon>Bacteroidota</taxon>
        <taxon>Flavobacteriia</taxon>
        <taxon>Flavobacteriales</taxon>
        <taxon>Flavobacteriaceae</taxon>
        <taxon>Psychroflexus</taxon>
    </lineage>
</organism>
<dbReference type="InterPro" id="IPR019109">
    <property type="entry name" value="MamF_MmsF"/>
</dbReference>
<keyword evidence="4 5" id="KW-0472">Membrane</keyword>
<feature type="transmembrane region" description="Helical" evidence="5">
    <location>
        <begin position="89"/>
        <end position="121"/>
    </location>
</feature>
<comment type="subcellular location">
    <subcellularLocation>
        <location evidence="1">Membrane</location>
        <topology evidence="1">Multi-pass membrane protein</topology>
    </subcellularLocation>
</comment>
<evidence type="ECO:0000256" key="5">
    <source>
        <dbReference type="SAM" id="Phobius"/>
    </source>
</evidence>
<dbReference type="AlphaFoldDB" id="A0A1G7XF44"/>
<evidence type="ECO:0008006" key="8">
    <source>
        <dbReference type="Google" id="ProtNLM"/>
    </source>
</evidence>
<keyword evidence="7" id="KW-1185">Reference proteome</keyword>
<evidence type="ECO:0000256" key="2">
    <source>
        <dbReference type="ARBA" id="ARBA00022692"/>
    </source>
</evidence>
<evidence type="ECO:0000313" key="7">
    <source>
        <dbReference type="Proteomes" id="UP000199296"/>
    </source>
</evidence>